<proteinExistence type="inferred from homology"/>
<reference evidence="9 10" key="1">
    <citation type="submission" date="2019-09" db="EMBL/GenBank/DDBJ databases">
        <title>Characterisation of the sponge microbiome using genome-centric metagenomics.</title>
        <authorList>
            <person name="Engelberts J.P."/>
            <person name="Robbins S.J."/>
            <person name="De Goeij J.M."/>
            <person name="Aranda M."/>
            <person name="Bell S.C."/>
            <person name="Webster N.S."/>
        </authorList>
    </citation>
    <scope>NUCLEOTIDE SEQUENCE [LARGE SCALE GENOMIC DNA]</scope>
    <source>
        <strain evidence="9">SB0662_bin_43</strain>
    </source>
</reference>
<dbReference type="EMBL" id="VXOY01000018">
    <property type="protein sequence ID" value="MYE38300.1"/>
    <property type="molecule type" value="Genomic_DNA"/>
</dbReference>
<keyword evidence="1 5" id="KW-0699">rRNA-binding</keyword>
<evidence type="ECO:0000256" key="2">
    <source>
        <dbReference type="ARBA" id="ARBA00022884"/>
    </source>
</evidence>
<dbReference type="Gene3D" id="2.40.240.10">
    <property type="entry name" value="Ribosomal Protein L25, Chain P"/>
    <property type="match status" value="1"/>
</dbReference>
<accession>A0A845D9A6</accession>
<protein>
    <recommendedName>
        <fullName evidence="5">Large ribosomal subunit protein bL25</fullName>
    </recommendedName>
    <alternativeName>
        <fullName evidence="5">General stress protein CTC</fullName>
    </alternativeName>
</protein>
<dbReference type="InterPro" id="IPR020930">
    <property type="entry name" value="Ribosomal_uL5_bac-type"/>
</dbReference>
<organism evidence="9 10">
    <name type="scientific">Candidatus Spechtbacteria bacterium SB0662_bin_43</name>
    <dbReference type="NCBI Taxonomy" id="2604897"/>
    <lineage>
        <taxon>Bacteria</taxon>
        <taxon>Candidatus Spechtiibacteriota</taxon>
    </lineage>
</organism>
<dbReference type="InterPro" id="IPR037121">
    <property type="entry name" value="Ribosomal_bL25_C"/>
</dbReference>
<dbReference type="PANTHER" id="PTHR33284">
    <property type="entry name" value="RIBOSOMAL PROTEIN L25/GLN-TRNA SYNTHETASE, ANTI-CODON-BINDING DOMAIN-CONTAINING PROTEIN"/>
    <property type="match status" value="1"/>
</dbReference>
<feature type="domain" description="Large ribosomal subunit protein bL25 L25" evidence="7">
    <location>
        <begin position="4"/>
        <end position="91"/>
    </location>
</feature>
<feature type="region of interest" description="Disordered" evidence="6">
    <location>
        <begin position="183"/>
        <end position="225"/>
    </location>
</feature>
<dbReference type="NCBIfam" id="TIGR00731">
    <property type="entry name" value="bL25_bact_ctc"/>
    <property type="match status" value="1"/>
</dbReference>
<evidence type="ECO:0000313" key="9">
    <source>
        <dbReference type="EMBL" id="MYE38300.1"/>
    </source>
</evidence>
<dbReference type="HAMAP" id="MF_01334">
    <property type="entry name" value="Ribosomal_bL25_CTC"/>
    <property type="match status" value="1"/>
</dbReference>
<dbReference type="GO" id="GO:0022625">
    <property type="term" value="C:cytosolic large ribosomal subunit"/>
    <property type="evidence" value="ECO:0007669"/>
    <property type="project" value="TreeGrafter"/>
</dbReference>
<feature type="compositionally biased region" description="Acidic residues" evidence="6">
    <location>
        <begin position="195"/>
        <end position="212"/>
    </location>
</feature>
<sequence length="225" mass="24880">MLKLSLKPRTQLKRKAKMLYKDGYIPGVLYGPAIQSVPVSVGVREFERVYASVGESMLVSIAIEGEDTKGVVLIRNPQRDVVSKDFIHTDFYQLPLDKPVEVAVPIATTGESRAVLEMDGVLIKNVQDITIRALPQALIQELVVDISSLEDFDTAITFADIPLPDGVEIVGSQDTVVFSVQQPRVQTEIEREQQEDSQDTVSEETETGEEEQDKTTEENSPDSSS</sequence>
<dbReference type="Pfam" id="PF14693">
    <property type="entry name" value="Ribosomal_TL5_C"/>
    <property type="match status" value="1"/>
</dbReference>
<dbReference type="InterPro" id="IPR011035">
    <property type="entry name" value="Ribosomal_bL25/Gln-tRNA_synth"/>
</dbReference>
<dbReference type="SUPFAM" id="SSF50715">
    <property type="entry name" value="Ribosomal protein L25-like"/>
    <property type="match status" value="1"/>
</dbReference>
<evidence type="ECO:0000256" key="3">
    <source>
        <dbReference type="ARBA" id="ARBA00022980"/>
    </source>
</evidence>
<dbReference type="AlphaFoldDB" id="A0A845D9A6"/>
<dbReference type="Proteomes" id="UP000449092">
    <property type="component" value="Unassembled WGS sequence"/>
</dbReference>
<evidence type="ECO:0000313" key="10">
    <source>
        <dbReference type="Proteomes" id="UP000449092"/>
    </source>
</evidence>
<dbReference type="InterPro" id="IPR020056">
    <property type="entry name" value="Rbsml_bL25/Gln-tRNA_synth_N"/>
</dbReference>
<feature type="domain" description="Large ribosomal subunit protein bL25 beta" evidence="8">
    <location>
        <begin position="100"/>
        <end position="184"/>
    </location>
</feature>
<evidence type="ECO:0000256" key="1">
    <source>
        <dbReference type="ARBA" id="ARBA00022730"/>
    </source>
</evidence>
<name>A0A845D9A6_9BACT</name>
<keyword evidence="4 5" id="KW-0687">Ribonucleoprotein</keyword>
<dbReference type="GO" id="GO:0008097">
    <property type="term" value="F:5S rRNA binding"/>
    <property type="evidence" value="ECO:0007669"/>
    <property type="project" value="InterPro"/>
</dbReference>
<dbReference type="InterPro" id="IPR029751">
    <property type="entry name" value="Ribosomal_L25_dom"/>
</dbReference>
<dbReference type="InterPro" id="IPR001021">
    <property type="entry name" value="Ribosomal_bL25_long"/>
</dbReference>
<dbReference type="GO" id="GO:0003735">
    <property type="term" value="F:structural constituent of ribosome"/>
    <property type="evidence" value="ECO:0007669"/>
    <property type="project" value="InterPro"/>
</dbReference>
<dbReference type="Gene3D" id="2.170.120.20">
    <property type="entry name" value="Ribosomal protein L25, beta domain"/>
    <property type="match status" value="1"/>
</dbReference>
<dbReference type="CDD" id="cd00495">
    <property type="entry name" value="Ribosomal_L25_TL5_CTC"/>
    <property type="match status" value="1"/>
</dbReference>
<evidence type="ECO:0000256" key="6">
    <source>
        <dbReference type="SAM" id="MobiDB-lite"/>
    </source>
</evidence>
<comment type="caution">
    <text evidence="9">The sequence shown here is derived from an EMBL/GenBank/DDBJ whole genome shotgun (WGS) entry which is preliminary data.</text>
</comment>
<comment type="similarity">
    <text evidence="5">Belongs to the bacterial ribosomal protein bL25 family. CTC subfamily.</text>
</comment>
<evidence type="ECO:0000259" key="8">
    <source>
        <dbReference type="Pfam" id="PF14693"/>
    </source>
</evidence>
<evidence type="ECO:0000256" key="5">
    <source>
        <dbReference type="HAMAP-Rule" id="MF_01334"/>
    </source>
</evidence>
<keyword evidence="3 5" id="KW-0689">Ribosomal protein</keyword>
<dbReference type="Pfam" id="PF01386">
    <property type="entry name" value="Ribosomal_L25p"/>
    <property type="match status" value="1"/>
</dbReference>
<evidence type="ECO:0000259" key="7">
    <source>
        <dbReference type="Pfam" id="PF01386"/>
    </source>
</evidence>
<keyword evidence="2 5" id="KW-0694">RNA-binding</keyword>
<dbReference type="GO" id="GO:0006412">
    <property type="term" value="P:translation"/>
    <property type="evidence" value="ECO:0007669"/>
    <property type="project" value="UniProtKB-UniRule"/>
</dbReference>
<dbReference type="InterPro" id="IPR020057">
    <property type="entry name" value="Ribosomal_bL25_b-dom"/>
</dbReference>
<gene>
    <name evidence="5" type="primary">rplY</name>
    <name evidence="5" type="synonym">ctc</name>
    <name evidence="9" type="ORF">F4X82_02160</name>
</gene>
<comment type="subunit">
    <text evidence="5">Part of the 50S ribosomal subunit; part of the 5S rRNA/L5/L18/L25 subcomplex. Contacts the 5S rRNA. Binds to the 5S rRNA independently of L5 and L18.</text>
</comment>
<comment type="function">
    <text evidence="5">This is one of the proteins that binds to the 5S RNA in the ribosome where it forms part of the central protuberance.</text>
</comment>
<dbReference type="PANTHER" id="PTHR33284:SF1">
    <property type="entry name" value="RIBOSOMAL PROTEIN L25_GLN-TRNA SYNTHETASE, ANTI-CODON-BINDING DOMAIN-CONTAINING PROTEIN"/>
    <property type="match status" value="1"/>
</dbReference>
<evidence type="ECO:0000256" key="4">
    <source>
        <dbReference type="ARBA" id="ARBA00023274"/>
    </source>
</evidence>